<sequence>MNKRLEDINSFKLVDTKPDQELDEITQLASIICNTPISLITILEGKRQWFKSNKGLHLNETKIEDSFCQHAMHKPNEVLVVTDATKDPRFIDNKLVLGYPNIRFYAGAPLVTKENKVLGTLCIIDNKPREFSKDHEKALQILAKKAMEKIESSKMINGLIKTIEFGTDRLIKLTENLPIGLFEMTMDTAKVPKFSFLSDGMKKLHPNTNIEEWIENPNIGFSLIHPDDVKGLQSALDYCVENEEPLYFEYRVKKDTGYSWHAINGSPVKLESGETVI</sequence>
<dbReference type="Pfam" id="PF01590">
    <property type="entry name" value="GAF"/>
    <property type="match status" value="1"/>
</dbReference>
<dbReference type="RefSeq" id="WP_126163010.1">
    <property type="nucleotide sequence ID" value="NZ_RQPJ01000014.1"/>
</dbReference>
<keyword evidence="3" id="KW-1185">Reference proteome</keyword>
<dbReference type="InterPro" id="IPR003018">
    <property type="entry name" value="GAF"/>
</dbReference>
<dbReference type="OrthoDB" id="9811889at2"/>
<gene>
    <name evidence="2" type="ORF">EHW67_13980</name>
</gene>
<protein>
    <submittedName>
        <fullName evidence="2">GAF domain-containing protein</fullName>
    </submittedName>
</protein>
<evidence type="ECO:0000313" key="3">
    <source>
        <dbReference type="Proteomes" id="UP000267585"/>
    </source>
</evidence>
<dbReference type="CDD" id="cd00130">
    <property type="entry name" value="PAS"/>
    <property type="match status" value="1"/>
</dbReference>
<dbReference type="SUPFAM" id="SSF55785">
    <property type="entry name" value="PYP-like sensor domain (PAS domain)"/>
    <property type="match status" value="1"/>
</dbReference>
<evidence type="ECO:0000259" key="1">
    <source>
        <dbReference type="SMART" id="SM00065"/>
    </source>
</evidence>
<dbReference type="EMBL" id="RQPJ01000014">
    <property type="protein sequence ID" value="RTE52777.1"/>
    <property type="molecule type" value="Genomic_DNA"/>
</dbReference>
<reference evidence="2 3" key="1">
    <citation type="submission" date="2018-11" db="EMBL/GenBank/DDBJ databases">
        <title>Arenibacter aquaticus sp.nov., a marine bacterium isolated from surface seawater in the South China Sea.</title>
        <authorList>
            <person name="Guo J."/>
            <person name="Sun J."/>
        </authorList>
    </citation>
    <scope>NUCLEOTIDE SEQUENCE [LARGE SCALE GENOMIC DNA]</scope>
    <source>
        <strain evidence="2 3">GUO666</strain>
    </source>
</reference>
<feature type="domain" description="GAF" evidence="1">
    <location>
        <begin position="17"/>
        <end position="160"/>
    </location>
</feature>
<comment type="caution">
    <text evidence="2">The sequence shown here is derived from an EMBL/GenBank/DDBJ whole genome shotgun (WGS) entry which is preliminary data.</text>
</comment>
<accession>A0A430K1I5</accession>
<dbReference type="Proteomes" id="UP000267585">
    <property type="component" value="Unassembled WGS sequence"/>
</dbReference>
<dbReference type="PANTHER" id="PTHR43102:SF2">
    <property type="entry name" value="GAF DOMAIN-CONTAINING PROTEIN"/>
    <property type="match status" value="1"/>
</dbReference>
<dbReference type="Pfam" id="PF08447">
    <property type="entry name" value="PAS_3"/>
    <property type="match status" value="1"/>
</dbReference>
<proteinExistence type="predicted"/>
<dbReference type="AlphaFoldDB" id="A0A430K1I5"/>
<dbReference type="PANTHER" id="PTHR43102">
    <property type="entry name" value="SLR1143 PROTEIN"/>
    <property type="match status" value="1"/>
</dbReference>
<dbReference type="InterPro" id="IPR000014">
    <property type="entry name" value="PAS"/>
</dbReference>
<dbReference type="SUPFAM" id="SSF55781">
    <property type="entry name" value="GAF domain-like"/>
    <property type="match status" value="1"/>
</dbReference>
<dbReference type="InterPro" id="IPR035965">
    <property type="entry name" value="PAS-like_dom_sf"/>
</dbReference>
<dbReference type="InterPro" id="IPR029016">
    <property type="entry name" value="GAF-like_dom_sf"/>
</dbReference>
<dbReference type="Gene3D" id="3.30.450.40">
    <property type="match status" value="1"/>
</dbReference>
<dbReference type="SMART" id="SM00065">
    <property type="entry name" value="GAF"/>
    <property type="match status" value="1"/>
</dbReference>
<organism evidence="2 3">
    <name type="scientific">Arenibacter aquaticus</name>
    <dbReference type="NCBI Taxonomy" id="2489054"/>
    <lineage>
        <taxon>Bacteria</taxon>
        <taxon>Pseudomonadati</taxon>
        <taxon>Bacteroidota</taxon>
        <taxon>Flavobacteriia</taxon>
        <taxon>Flavobacteriales</taxon>
        <taxon>Flavobacteriaceae</taxon>
        <taxon>Arenibacter</taxon>
    </lineage>
</organism>
<dbReference type="Gene3D" id="3.30.450.20">
    <property type="entry name" value="PAS domain"/>
    <property type="match status" value="1"/>
</dbReference>
<name>A0A430K1I5_9FLAO</name>
<evidence type="ECO:0000313" key="2">
    <source>
        <dbReference type="EMBL" id="RTE52777.1"/>
    </source>
</evidence>
<dbReference type="InterPro" id="IPR013655">
    <property type="entry name" value="PAS_fold_3"/>
</dbReference>